<dbReference type="InterPro" id="IPR006638">
    <property type="entry name" value="Elp3/MiaA/NifB-like_rSAM"/>
</dbReference>
<keyword evidence="5" id="KW-0408">Iron</keyword>
<keyword evidence="3" id="KW-0949">S-adenosyl-L-methionine</keyword>
<comment type="caution">
    <text evidence="8">The sequence shown here is derived from an EMBL/GenBank/DDBJ whole genome shotgun (WGS) entry which is preliminary data.</text>
</comment>
<proteinExistence type="predicted"/>
<dbReference type="InterPro" id="IPR054698">
    <property type="entry name" value="rSAM_Se_TrsS"/>
</dbReference>
<dbReference type="SMART" id="SM00729">
    <property type="entry name" value="Elp3"/>
    <property type="match status" value="1"/>
</dbReference>
<dbReference type="InterPro" id="IPR013785">
    <property type="entry name" value="Aldolase_TIM"/>
</dbReference>
<gene>
    <name evidence="8" type="ORF">C7U56_08440</name>
</gene>
<keyword evidence="6" id="KW-0411">Iron-sulfur</keyword>
<evidence type="ECO:0000313" key="9">
    <source>
        <dbReference type="Proteomes" id="UP000241048"/>
    </source>
</evidence>
<keyword evidence="4" id="KW-0479">Metal-binding</keyword>
<dbReference type="PROSITE" id="PS51918">
    <property type="entry name" value="RADICAL_SAM"/>
    <property type="match status" value="1"/>
</dbReference>
<name>A0A2T3FRH7_9CLOT</name>
<feature type="domain" description="Radical SAM core" evidence="7">
    <location>
        <begin position="89"/>
        <end position="305"/>
    </location>
</feature>
<sequence length="523" mass="58290">MVMNLQDRALLPEEMRHTYSVCPVCLKRIPAKREERDRQIYLVKTCPDHGTFSSVIWRNKRKFADWRGERPAVGENENLNCPAGCGLCAEHRRATCCTLLEITARCNMNCTFCFAEPDGAKDPSLDTVKRWIDDLTEPGKTLLQLSGGEPTVRDDLPEIVAYAKQVGCKYVQLNSNGLRLAEDEAFVKRLADAGLSFVFMQFDGVDDAVYEKLRRRPMLEVKKRAIEQCGRYGIGVTLVPVLVPGVNTEQIGDIIRFAIQRSPYVRGVHFQPVSYFGRIPELPADDDRYTLDELLEAVVSQSGGLIKEEQIAPSCCDHPMCGFHGDFIVMPGDKLMPLTNYSGKTETEPEGEGCCCGPDPAEKNREFVGRRWERRDLEETCCCGESQPEKESCCCGGTQPEPESCCCGGTQPEPESCCCGGTQPEPESCCCGGTQPEPESCCCGGTQPESEFCCCEEESVDITNMEDFLKRAKSHGFTITSMAFQDAGNLDIERLRQCSLHVYKDGKKIPFCAYYLSPMERGR</sequence>
<dbReference type="SFLD" id="SFLDS00029">
    <property type="entry name" value="Radical_SAM"/>
    <property type="match status" value="1"/>
</dbReference>
<dbReference type="Gene3D" id="3.20.20.70">
    <property type="entry name" value="Aldolase class I"/>
    <property type="match status" value="1"/>
</dbReference>
<evidence type="ECO:0000259" key="7">
    <source>
        <dbReference type="PROSITE" id="PS51918"/>
    </source>
</evidence>
<comment type="cofactor">
    <cofactor evidence="1">
        <name>[4Fe-4S] cluster</name>
        <dbReference type="ChEBI" id="CHEBI:49883"/>
    </cofactor>
</comment>
<dbReference type="GO" id="GO:0046872">
    <property type="term" value="F:metal ion binding"/>
    <property type="evidence" value="ECO:0007669"/>
    <property type="project" value="UniProtKB-KW"/>
</dbReference>
<dbReference type="Pfam" id="PF23545">
    <property type="entry name" value="Zn_ribbon_HMPTM"/>
    <property type="match status" value="1"/>
</dbReference>
<dbReference type="SUPFAM" id="SSF102114">
    <property type="entry name" value="Radical SAM enzymes"/>
    <property type="match status" value="1"/>
</dbReference>
<dbReference type="InterPro" id="IPR034474">
    <property type="entry name" value="Methyltransferase_Class_D"/>
</dbReference>
<dbReference type="SFLD" id="SFLDG01067">
    <property type="entry name" value="SPASM/twitch_domain_containing"/>
    <property type="match status" value="1"/>
</dbReference>
<organism evidence="8 9">
    <name type="scientific">Clostridium fessum</name>
    <dbReference type="NCBI Taxonomy" id="2126740"/>
    <lineage>
        <taxon>Bacteria</taxon>
        <taxon>Bacillati</taxon>
        <taxon>Bacillota</taxon>
        <taxon>Clostridia</taxon>
        <taxon>Eubacteriales</taxon>
        <taxon>Clostridiaceae</taxon>
        <taxon>Clostridium</taxon>
    </lineage>
</organism>
<dbReference type="AlphaFoldDB" id="A0A2T3FRH7"/>
<dbReference type="CDD" id="cd01335">
    <property type="entry name" value="Radical_SAM"/>
    <property type="match status" value="1"/>
</dbReference>
<dbReference type="InterPro" id="IPR056488">
    <property type="entry name" value="Zn_ribbon_HMPTM"/>
</dbReference>
<dbReference type="GO" id="GO:0003824">
    <property type="term" value="F:catalytic activity"/>
    <property type="evidence" value="ECO:0007669"/>
    <property type="project" value="InterPro"/>
</dbReference>
<dbReference type="EMBL" id="PYLO01000002">
    <property type="protein sequence ID" value="PST37876.1"/>
    <property type="molecule type" value="Genomic_DNA"/>
</dbReference>
<evidence type="ECO:0000256" key="4">
    <source>
        <dbReference type="ARBA" id="ARBA00022723"/>
    </source>
</evidence>
<protein>
    <submittedName>
        <fullName evidence="8">Radical SAM protein</fullName>
    </submittedName>
</protein>
<dbReference type="Proteomes" id="UP000241048">
    <property type="component" value="Unassembled WGS sequence"/>
</dbReference>
<keyword evidence="9" id="KW-1185">Reference proteome</keyword>
<reference evidence="8 9" key="1">
    <citation type="submission" date="2018-03" db="EMBL/GenBank/DDBJ databases">
        <title>Lachnoclostridium SNUG30386 gen.nov., sp.nov., isolated from human faeces.</title>
        <authorList>
            <person name="Seo B."/>
            <person name="Jeon K."/>
            <person name="Ko G."/>
        </authorList>
    </citation>
    <scope>NUCLEOTIDE SEQUENCE [LARGE SCALE GENOMIC DNA]</scope>
    <source>
        <strain evidence="8 9">SNUG30386</strain>
    </source>
</reference>
<evidence type="ECO:0000256" key="6">
    <source>
        <dbReference type="ARBA" id="ARBA00023014"/>
    </source>
</evidence>
<dbReference type="PANTHER" id="PTHR43306">
    <property type="entry name" value="7,8-DIHYDRO-6-HYDROXYMETHYLPTERIN DIMETHYLTRANSFERASE"/>
    <property type="match status" value="1"/>
</dbReference>
<dbReference type="GO" id="GO:0051539">
    <property type="term" value="F:4 iron, 4 sulfur cluster binding"/>
    <property type="evidence" value="ECO:0007669"/>
    <property type="project" value="UniProtKB-KW"/>
</dbReference>
<dbReference type="InterPro" id="IPR007197">
    <property type="entry name" value="rSAM"/>
</dbReference>
<dbReference type="InterPro" id="IPR000385">
    <property type="entry name" value="MoaA_NifB_PqqE_Fe-S-bd_CS"/>
</dbReference>
<dbReference type="NCBIfam" id="NF045646">
    <property type="entry name" value="rSAM_Se_TrsS"/>
    <property type="match status" value="1"/>
</dbReference>
<dbReference type="SFLD" id="SFLDG01100">
    <property type="entry name" value="methyltransferase_(Class_D)"/>
    <property type="match status" value="1"/>
</dbReference>
<dbReference type="RefSeq" id="WP_107000905.1">
    <property type="nucleotide sequence ID" value="NZ_PYLO01000002.1"/>
</dbReference>
<keyword evidence="2" id="KW-0004">4Fe-4S</keyword>
<evidence type="ECO:0000256" key="5">
    <source>
        <dbReference type="ARBA" id="ARBA00023004"/>
    </source>
</evidence>
<evidence type="ECO:0000256" key="1">
    <source>
        <dbReference type="ARBA" id="ARBA00001966"/>
    </source>
</evidence>
<dbReference type="GO" id="GO:0032324">
    <property type="term" value="P:molybdopterin cofactor biosynthetic process"/>
    <property type="evidence" value="ECO:0007669"/>
    <property type="project" value="UniProtKB-ARBA"/>
</dbReference>
<dbReference type="PROSITE" id="PS01305">
    <property type="entry name" value="MOAA_NIFB_PQQE"/>
    <property type="match status" value="1"/>
</dbReference>
<dbReference type="PANTHER" id="PTHR43306:SF1">
    <property type="entry name" value="7,8-DIHYDRO-6-HYDROXYMETHYLPTERIN DIMETHYLTRANSFERASE"/>
    <property type="match status" value="1"/>
</dbReference>
<dbReference type="Pfam" id="PF04055">
    <property type="entry name" value="Radical_SAM"/>
    <property type="match status" value="1"/>
</dbReference>
<dbReference type="InterPro" id="IPR058240">
    <property type="entry name" value="rSAM_sf"/>
</dbReference>
<accession>A0A2T3FRH7</accession>
<evidence type="ECO:0000313" key="8">
    <source>
        <dbReference type="EMBL" id="PST37876.1"/>
    </source>
</evidence>
<evidence type="ECO:0000256" key="2">
    <source>
        <dbReference type="ARBA" id="ARBA00022485"/>
    </source>
</evidence>
<evidence type="ECO:0000256" key="3">
    <source>
        <dbReference type="ARBA" id="ARBA00022691"/>
    </source>
</evidence>